<organism evidence="1 2">
    <name type="scientific">Pristionchus entomophagus</name>
    <dbReference type="NCBI Taxonomy" id="358040"/>
    <lineage>
        <taxon>Eukaryota</taxon>
        <taxon>Metazoa</taxon>
        <taxon>Ecdysozoa</taxon>
        <taxon>Nematoda</taxon>
        <taxon>Chromadorea</taxon>
        <taxon>Rhabditida</taxon>
        <taxon>Rhabditina</taxon>
        <taxon>Diplogasteromorpha</taxon>
        <taxon>Diplogasteroidea</taxon>
        <taxon>Neodiplogasteridae</taxon>
        <taxon>Pristionchus</taxon>
    </lineage>
</organism>
<dbReference type="GO" id="GO:0008080">
    <property type="term" value="F:N-acetyltransferase activity"/>
    <property type="evidence" value="ECO:0007669"/>
    <property type="project" value="TreeGrafter"/>
</dbReference>
<accession>A0AAV5TVK4</accession>
<dbReference type="EMBL" id="BTSX01000005">
    <property type="protein sequence ID" value="GMS98058.1"/>
    <property type="molecule type" value="Genomic_DNA"/>
</dbReference>
<sequence>MRFPLRIARRFKFSVVDPAEALAKRTVAVAKDYEIRPLTMVDFPHLMDLGEGFVKDDSLMRAVAATFLLFRRSLELVFTQAIASQEIVNTSLIVTHKASGKPVGYRLYYPVWRDELRGCPYAMRGHAAEQAKHKLNEHEKCANAMQNLFYDKFWEMHPMRKVTFRGDTVHVSSAHRGNGIFHVLYEYDLRFDDISKKTGAKYFTGIATAQKVKDLNLSSMKPVFTGPTTIRTVDGTEVPLPAGAISLMAREMEGAFACDVKPHWEKMELI</sequence>
<dbReference type="PANTHER" id="PTHR20905">
    <property type="entry name" value="N-ACETYLTRANSFERASE-RELATED"/>
    <property type="match status" value="1"/>
</dbReference>
<protein>
    <submittedName>
        <fullName evidence="1">Uncharacterized protein</fullName>
    </submittedName>
</protein>
<evidence type="ECO:0000313" key="2">
    <source>
        <dbReference type="Proteomes" id="UP001432027"/>
    </source>
</evidence>
<gene>
    <name evidence="1" type="ORF">PENTCL1PPCAC_20233</name>
</gene>
<dbReference type="Proteomes" id="UP001432027">
    <property type="component" value="Unassembled WGS sequence"/>
</dbReference>
<dbReference type="Gene3D" id="3.40.630.30">
    <property type="match status" value="1"/>
</dbReference>
<dbReference type="AlphaFoldDB" id="A0AAV5TVK4"/>
<evidence type="ECO:0000313" key="1">
    <source>
        <dbReference type="EMBL" id="GMS98058.1"/>
    </source>
</evidence>
<feature type="non-terminal residue" evidence="1">
    <location>
        <position position="270"/>
    </location>
</feature>
<keyword evidence="2" id="KW-1185">Reference proteome</keyword>
<comment type="caution">
    <text evidence="1">The sequence shown here is derived from an EMBL/GenBank/DDBJ whole genome shotgun (WGS) entry which is preliminary data.</text>
</comment>
<proteinExistence type="predicted"/>
<reference evidence="1" key="1">
    <citation type="submission" date="2023-10" db="EMBL/GenBank/DDBJ databases">
        <title>Genome assembly of Pristionchus species.</title>
        <authorList>
            <person name="Yoshida K."/>
            <person name="Sommer R.J."/>
        </authorList>
    </citation>
    <scope>NUCLEOTIDE SEQUENCE</scope>
    <source>
        <strain evidence="1">RS0144</strain>
    </source>
</reference>
<name>A0AAV5TVK4_9BILA</name>
<dbReference type="PANTHER" id="PTHR20905:SF30">
    <property type="entry name" value="N-ACETYLTRANSFERASE DOMAIN-CONTAINING PROTEIN"/>
    <property type="match status" value="1"/>
</dbReference>